<feature type="transmembrane region" description="Helical" evidence="6">
    <location>
        <begin position="29"/>
        <end position="46"/>
    </location>
</feature>
<dbReference type="InterPro" id="IPR043428">
    <property type="entry name" value="LivM-like"/>
</dbReference>
<evidence type="ECO:0000256" key="2">
    <source>
        <dbReference type="ARBA" id="ARBA00022475"/>
    </source>
</evidence>
<evidence type="ECO:0000256" key="1">
    <source>
        <dbReference type="ARBA" id="ARBA00004651"/>
    </source>
</evidence>
<name>A0A7W9Y7Z9_9HYPH</name>
<dbReference type="Proteomes" id="UP000547879">
    <property type="component" value="Unassembled WGS sequence"/>
</dbReference>
<keyword evidence="2" id="KW-1003">Cell membrane</keyword>
<dbReference type="GO" id="GO:0015658">
    <property type="term" value="F:branched-chain amino acid transmembrane transporter activity"/>
    <property type="evidence" value="ECO:0007669"/>
    <property type="project" value="InterPro"/>
</dbReference>
<dbReference type="InterPro" id="IPR001851">
    <property type="entry name" value="ABC_transp_permease"/>
</dbReference>
<dbReference type="PANTHER" id="PTHR30482:SF17">
    <property type="entry name" value="ABC TRANSPORTER ATP-BINDING PROTEIN"/>
    <property type="match status" value="1"/>
</dbReference>
<keyword evidence="8" id="KW-1185">Reference proteome</keyword>
<evidence type="ECO:0000256" key="4">
    <source>
        <dbReference type="ARBA" id="ARBA00022989"/>
    </source>
</evidence>
<protein>
    <submittedName>
        <fullName evidence="7">Branched-chain amino acid transport system permease protein</fullName>
    </submittedName>
</protein>
<feature type="transmembrane region" description="Helical" evidence="6">
    <location>
        <begin position="305"/>
        <end position="325"/>
    </location>
</feature>
<dbReference type="RefSeq" id="WP_183993372.1">
    <property type="nucleotide sequence ID" value="NZ_BMHW01000006.1"/>
</dbReference>
<gene>
    <name evidence="7" type="ORF">HNQ72_003392</name>
</gene>
<dbReference type="Pfam" id="PF02653">
    <property type="entry name" value="BPD_transp_2"/>
    <property type="match status" value="1"/>
</dbReference>
<keyword evidence="5 6" id="KW-0472">Membrane</keyword>
<dbReference type="AlphaFoldDB" id="A0A7W9Y7Z9"/>
<feature type="transmembrane region" description="Helical" evidence="6">
    <location>
        <begin position="52"/>
        <end position="69"/>
    </location>
</feature>
<feature type="transmembrane region" description="Helical" evidence="6">
    <location>
        <begin position="131"/>
        <end position="148"/>
    </location>
</feature>
<sequence length="344" mass="36010">MTEKTNSTLTASAETTRNRLRAGFISRDLYGVAAIVIVAAAGYVLFPDNLALLTRIIAIALLVLSLDLVTGYCGVATLGQAALFGSGAYAAGILSAHYGINDPLLMTLGGIIAGAVAGLVCGIVMLRAHGLPQLVLSIALVYLFHEFANKASSWTGGSDGLSGIVLDPLFGLYEFDLFGHTAYFFGVILLLIVFALLRIVVRSPFGMLCRGIKEDPVRIRAIGASPHKALIKMYIISGAVAGTGGALSAISTQVVALDALSFTQSAEALVMLVLGGTGSLFGALVGTLVFMLFEDFVSAANPFHWLTMVGALLIVVVLFAPKGIFGTVQDLLSARRNRTGETRP</sequence>
<keyword evidence="3 6" id="KW-0812">Transmembrane</keyword>
<proteinExistence type="predicted"/>
<feature type="transmembrane region" description="Helical" evidence="6">
    <location>
        <begin position="182"/>
        <end position="201"/>
    </location>
</feature>
<comment type="subcellular location">
    <subcellularLocation>
        <location evidence="1">Cell membrane</location>
        <topology evidence="1">Multi-pass membrane protein</topology>
    </subcellularLocation>
</comment>
<dbReference type="PANTHER" id="PTHR30482">
    <property type="entry name" value="HIGH-AFFINITY BRANCHED-CHAIN AMINO ACID TRANSPORT SYSTEM PERMEASE"/>
    <property type="match status" value="1"/>
</dbReference>
<dbReference type="GO" id="GO:0005886">
    <property type="term" value="C:plasma membrane"/>
    <property type="evidence" value="ECO:0007669"/>
    <property type="project" value="UniProtKB-SubCell"/>
</dbReference>
<feature type="transmembrane region" description="Helical" evidence="6">
    <location>
        <begin position="234"/>
        <end position="256"/>
    </location>
</feature>
<accession>A0A7W9Y7Z9</accession>
<keyword evidence="4 6" id="KW-1133">Transmembrane helix</keyword>
<evidence type="ECO:0000313" key="7">
    <source>
        <dbReference type="EMBL" id="MBB6163552.1"/>
    </source>
</evidence>
<evidence type="ECO:0000256" key="6">
    <source>
        <dbReference type="SAM" id="Phobius"/>
    </source>
</evidence>
<dbReference type="EMBL" id="JACHEG010000003">
    <property type="protein sequence ID" value="MBB6163552.1"/>
    <property type="molecule type" value="Genomic_DNA"/>
</dbReference>
<evidence type="ECO:0000256" key="5">
    <source>
        <dbReference type="ARBA" id="ARBA00023136"/>
    </source>
</evidence>
<dbReference type="CDD" id="cd06581">
    <property type="entry name" value="TM_PBP1_LivM_like"/>
    <property type="match status" value="1"/>
</dbReference>
<feature type="transmembrane region" description="Helical" evidence="6">
    <location>
        <begin position="81"/>
        <end position="98"/>
    </location>
</feature>
<comment type="caution">
    <text evidence="7">The sequence shown here is derived from an EMBL/GenBank/DDBJ whole genome shotgun (WGS) entry which is preliminary data.</text>
</comment>
<reference evidence="7 8" key="1">
    <citation type="submission" date="2020-08" db="EMBL/GenBank/DDBJ databases">
        <title>Genomic Encyclopedia of Type Strains, Phase IV (KMG-IV): sequencing the most valuable type-strain genomes for metagenomic binning, comparative biology and taxonomic classification.</title>
        <authorList>
            <person name="Goeker M."/>
        </authorList>
    </citation>
    <scope>NUCLEOTIDE SEQUENCE [LARGE SCALE GENOMIC DNA]</scope>
    <source>
        <strain evidence="7 8">DSM 100734</strain>
    </source>
</reference>
<evidence type="ECO:0000256" key="3">
    <source>
        <dbReference type="ARBA" id="ARBA00022692"/>
    </source>
</evidence>
<evidence type="ECO:0000313" key="8">
    <source>
        <dbReference type="Proteomes" id="UP000547879"/>
    </source>
</evidence>
<feature type="transmembrane region" description="Helical" evidence="6">
    <location>
        <begin position="104"/>
        <end position="124"/>
    </location>
</feature>
<feature type="transmembrane region" description="Helical" evidence="6">
    <location>
        <begin position="268"/>
        <end position="293"/>
    </location>
</feature>
<organism evidence="7 8">
    <name type="scientific">Rhizobium wenxiniae</name>
    <dbReference type="NCBI Taxonomy" id="1737357"/>
    <lineage>
        <taxon>Bacteria</taxon>
        <taxon>Pseudomonadati</taxon>
        <taxon>Pseudomonadota</taxon>
        <taxon>Alphaproteobacteria</taxon>
        <taxon>Hyphomicrobiales</taxon>
        <taxon>Rhizobiaceae</taxon>
        <taxon>Rhizobium/Agrobacterium group</taxon>
        <taxon>Rhizobium</taxon>
    </lineage>
</organism>